<dbReference type="AlphaFoldDB" id="A0A0C9U2J9"/>
<protein>
    <recommendedName>
        <fullName evidence="2">Protein kinase domain-containing protein</fullName>
    </recommendedName>
</protein>
<dbReference type="GO" id="GO:0004672">
    <property type="term" value="F:protein kinase activity"/>
    <property type="evidence" value="ECO:0007669"/>
    <property type="project" value="InterPro"/>
</dbReference>
<evidence type="ECO:0000256" key="1">
    <source>
        <dbReference type="SAM" id="MobiDB-lite"/>
    </source>
</evidence>
<evidence type="ECO:0000259" key="2">
    <source>
        <dbReference type="PROSITE" id="PS50011"/>
    </source>
</evidence>
<name>A0A0C9U2J9_PAXIN</name>
<dbReference type="InterPro" id="IPR011009">
    <property type="entry name" value="Kinase-like_dom_sf"/>
</dbReference>
<organism evidence="3 4">
    <name type="scientific">Paxillus involutus ATCC 200175</name>
    <dbReference type="NCBI Taxonomy" id="664439"/>
    <lineage>
        <taxon>Eukaryota</taxon>
        <taxon>Fungi</taxon>
        <taxon>Dikarya</taxon>
        <taxon>Basidiomycota</taxon>
        <taxon>Agaricomycotina</taxon>
        <taxon>Agaricomycetes</taxon>
        <taxon>Agaricomycetidae</taxon>
        <taxon>Boletales</taxon>
        <taxon>Paxilineae</taxon>
        <taxon>Paxillaceae</taxon>
        <taxon>Paxillus</taxon>
    </lineage>
</organism>
<dbReference type="PANTHER" id="PTHR38248:SF2">
    <property type="entry name" value="FUNK1 11"/>
    <property type="match status" value="1"/>
</dbReference>
<evidence type="ECO:0000313" key="3">
    <source>
        <dbReference type="EMBL" id="KIJ13576.1"/>
    </source>
</evidence>
<dbReference type="Gene3D" id="1.10.510.10">
    <property type="entry name" value="Transferase(Phosphotransferase) domain 1"/>
    <property type="match status" value="1"/>
</dbReference>
<keyword evidence="4" id="KW-1185">Reference proteome</keyword>
<dbReference type="EMBL" id="KN819350">
    <property type="protein sequence ID" value="KIJ13576.1"/>
    <property type="molecule type" value="Genomic_DNA"/>
</dbReference>
<dbReference type="Pfam" id="PF17667">
    <property type="entry name" value="Pkinase_fungal"/>
    <property type="match status" value="1"/>
</dbReference>
<proteinExistence type="predicted"/>
<reference evidence="3 4" key="1">
    <citation type="submission" date="2014-06" db="EMBL/GenBank/DDBJ databases">
        <authorList>
            <consortium name="DOE Joint Genome Institute"/>
            <person name="Kuo A."/>
            <person name="Kohler A."/>
            <person name="Nagy L.G."/>
            <person name="Floudas D."/>
            <person name="Copeland A."/>
            <person name="Barry K.W."/>
            <person name="Cichocki N."/>
            <person name="Veneault-Fourrey C."/>
            <person name="LaButti K."/>
            <person name="Lindquist E.A."/>
            <person name="Lipzen A."/>
            <person name="Lundell T."/>
            <person name="Morin E."/>
            <person name="Murat C."/>
            <person name="Sun H."/>
            <person name="Tunlid A."/>
            <person name="Henrissat B."/>
            <person name="Grigoriev I.V."/>
            <person name="Hibbett D.S."/>
            <person name="Martin F."/>
            <person name="Nordberg H.P."/>
            <person name="Cantor M.N."/>
            <person name="Hua S.X."/>
        </authorList>
    </citation>
    <scope>NUCLEOTIDE SEQUENCE [LARGE SCALE GENOMIC DNA]</scope>
    <source>
        <strain evidence="3 4">ATCC 200175</strain>
    </source>
</reference>
<dbReference type="PANTHER" id="PTHR38248">
    <property type="entry name" value="FUNK1 6"/>
    <property type="match status" value="1"/>
</dbReference>
<feature type="compositionally biased region" description="Polar residues" evidence="1">
    <location>
        <begin position="678"/>
        <end position="693"/>
    </location>
</feature>
<evidence type="ECO:0000313" key="4">
    <source>
        <dbReference type="Proteomes" id="UP000053647"/>
    </source>
</evidence>
<dbReference type="Proteomes" id="UP000053647">
    <property type="component" value="Unassembled WGS sequence"/>
</dbReference>
<accession>A0A0C9U2J9</accession>
<feature type="region of interest" description="Disordered" evidence="1">
    <location>
        <begin position="645"/>
        <end position="725"/>
    </location>
</feature>
<dbReference type="OrthoDB" id="2739948at2759"/>
<reference evidence="4" key="2">
    <citation type="submission" date="2015-01" db="EMBL/GenBank/DDBJ databases">
        <title>Evolutionary Origins and Diversification of the Mycorrhizal Mutualists.</title>
        <authorList>
            <consortium name="DOE Joint Genome Institute"/>
            <consortium name="Mycorrhizal Genomics Consortium"/>
            <person name="Kohler A."/>
            <person name="Kuo A."/>
            <person name="Nagy L.G."/>
            <person name="Floudas D."/>
            <person name="Copeland A."/>
            <person name="Barry K.W."/>
            <person name="Cichocki N."/>
            <person name="Veneault-Fourrey C."/>
            <person name="LaButti K."/>
            <person name="Lindquist E.A."/>
            <person name="Lipzen A."/>
            <person name="Lundell T."/>
            <person name="Morin E."/>
            <person name="Murat C."/>
            <person name="Riley R."/>
            <person name="Ohm R."/>
            <person name="Sun H."/>
            <person name="Tunlid A."/>
            <person name="Henrissat B."/>
            <person name="Grigoriev I.V."/>
            <person name="Hibbett D.S."/>
            <person name="Martin F."/>
        </authorList>
    </citation>
    <scope>NUCLEOTIDE SEQUENCE [LARGE SCALE GENOMIC DNA]</scope>
    <source>
        <strain evidence="4">ATCC 200175</strain>
    </source>
</reference>
<sequence>MLINMKLAEEMDGRFVGPMPVEVFLEKYLTSTIKIEDQPVVPHDAFSKVATVGDEKQMYGQFIQVISPWIVGLKAVNTSASVSTDDFALKPDVSLFDKDYAPIRNRTDFSAMEMFIEFKKSGEDAPFTDPLDEAARQAAIQNGSFESQSAKAKEIRGQLASYAIAHHGHQFRHFSLSVFVFGTQARFIRWDASAVVVTEQFDYNEKPEIMAKFFWQFSHLSQALRGHDTSVVRAEVEVEDRVRKSLNVKSETPLFRYTVPGLNGYCYGPRPPYPPRSIIGRMTRTLPVWFIPPPPAVQRQHIKQETPPKQEEAPACDPQWAIERPAYLKDCWRFISLSHPVQPEHEIYAMLHRANTPNIPQLVCGGDVGGPGSETDIHKLADAPWLCVKLEITPFVHYRLVLDVVGRPLTLFKCTKELVRGILGAMKAHWFAYNIVKVLHRDISPGNIILTKDGEGLLIDWELAKNVEETVARRRERTGTWQFMSAVLLRNPSMTHTLQDDIESFLHVLVWASIKYVPATDAYSAADRGDDLLRLFDVIGYVEDGAAIGGKAKADALGRGTYPPTIFKPKQPSPLFKLLRDFAEPFKSRYMEQPPTEEERTLVNLQGGSVEIQIRRLFVQKYHKDMALLTTSEWFIQTLENALQSEGWPGDDKAQKGLDTQTGGLYTDAQRLRKHDQLLSSQEQWENSKNMASAGSLKREGSNSPTPEGLTKRLRGALPVPNTRN</sequence>
<dbReference type="InterPro" id="IPR040976">
    <property type="entry name" value="Pkinase_fungal"/>
</dbReference>
<gene>
    <name evidence="3" type="ORF">PAXINDRAFT_170316</name>
</gene>
<dbReference type="InterPro" id="IPR000719">
    <property type="entry name" value="Prot_kinase_dom"/>
</dbReference>
<dbReference type="GO" id="GO:0005524">
    <property type="term" value="F:ATP binding"/>
    <property type="evidence" value="ECO:0007669"/>
    <property type="project" value="InterPro"/>
</dbReference>
<dbReference type="HOGENOM" id="CLU_006410_5_0_1"/>
<dbReference type="SUPFAM" id="SSF56112">
    <property type="entry name" value="Protein kinase-like (PK-like)"/>
    <property type="match status" value="1"/>
</dbReference>
<feature type="domain" description="Protein kinase" evidence="2">
    <location>
        <begin position="217"/>
        <end position="619"/>
    </location>
</feature>
<dbReference type="PROSITE" id="PS50011">
    <property type="entry name" value="PROTEIN_KINASE_DOM"/>
    <property type="match status" value="1"/>
</dbReference>